<dbReference type="AlphaFoldDB" id="A0A409YDG6"/>
<evidence type="ECO:0000313" key="2">
    <source>
        <dbReference type="EMBL" id="PPR01035.1"/>
    </source>
</evidence>
<reference evidence="2 3" key="1">
    <citation type="journal article" date="2018" name="Evol. Lett.">
        <title>Horizontal gene cluster transfer increased hallucinogenic mushroom diversity.</title>
        <authorList>
            <person name="Reynolds H.T."/>
            <person name="Vijayakumar V."/>
            <person name="Gluck-Thaler E."/>
            <person name="Korotkin H.B."/>
            <person name="Matheny P.B."/>
            <person name="Slot J.C."/>
        </authorList>
    </citation>
    <scope>NUCLEOTIDE SEQUENCE [LARGE SCALE GENOMIC DNA]</scope>
    <source>
        <strain evidence="2 3">SRW20</strain>
    </source>
</reference>
<proteinExistence type="predicted"/>
<evidence type="ECO:0000259" key="1">
    <source>
        <dbReference type="Pfam" id="PF21391"/>
    </source>
</evidence>
<protein>
    <recommendedName>
        <fullName evidence="1">L-tyrosine decarboxylase C-terminal domain-containing protein</fullName>
    </recommendedName>
</protein>
<dbReference type="InterPro" id="IPR049373">
    <property type="entry name" value="TyrDC_C"/>
</dbReference>
<sequence length="520" mass="58542">MLPSEERGLHQSEIDKETQYIIDNIVNKTNSEMLEDQDIMKKISELGGDLIITVFACNFHIDGTPNKDVTEANFLNRRMFERFSVTKCEDDPYTRELIVGSTTLEQETYGVALDKFKERLGLEGDGDLTVLTLVPMSPFPTAHNLVKSFADTFKQAALDEIKECYRRIIPTPSRHSFVMQGTDHLFLSYIADFSIGNYRQQVVLRGKLPETLMNEYAKEVESNPAALFTLTTEEKGLLSQIIADRRCKVTIWKKMKRVDSKDLELTSLIVRFRDQPQSEILARDVYLSNIEVISDRSIAPGHLDKEYPAFMPFYLYGSDSQQHISHMLVRAPNVQLRASRIVLDIDKPISSLATGGFLRRLIVIADNIYENAMQPFNADHKPSFFAPGRILNVSLYEDPNAADTPGPGLLENLGPAVAKGTLALSAGLHIDYKVIDQERGPALSLDNPNAQSDGIRDIAHYLGMPSVGENYSMSPLDLEVIDNELVDPYPADAYGRMISIRKGWRDLFDAELAKRNLEMV</sequence>
<feature type="domain" description="L-tyrosine decarboxylase C-terminal" evidence="1">
    <location>
        <begin position="59"/>
        <end position="157"/>
    </location>
</feature>
<dbReference type="InParanoid" id="A0A409YDG6"/>
<evidence type="ECO:0000313" key="3">
    <source>
        <dbReference type="Proteomes" id="UP000284706"/>
    </source>
</evidence>
<dbReference type="STRING" id="231916.A0A409YDG6"/>
<organism evidence="2 3">
    <name type="scientific">Gymnopilus dilepis</name>
    <dbReference type="NCBI Taxonomy" id="231916"/>
    <lineage>
        <taxon>Eukaryota</taxon>
        <taxon>Fungi</taxon>
        <taxon>Dikarya</taxon>
        <taxon>Basidiomycota</taxon>
        <taxon>Agaricomycotina</taxon>
        <taxon>Agaricomycetes</taxon>
        <taxon>Agaricomycetidae</taxon>
        <taxon>Agaricales</taxon>
        <taxon>Agaricineae</taxon>
        <taxon>Hymenogastraceae</taxon>
        <taxon>Gymnopilus</taxon>
    </lineage>
</organism>
<dbReference type="Proteomes" id="UP000284706">
    <property type="component" value="Unassembled WGS sequence"/>
</dbReference>
<dbReference type="OrthoDB" id="2161780at2759"/>
<gene>
    <name evidence="2" type="ORF">CVT26_015636</name>
</gene>
<dbReference type="EMBL" id="NHYE01000971">
    <property type="protein sequence ID" value="PPR01035.1"/>
    <property type="molecule type" value="Genomic_DNA"/>
</dbReference>
<name>A0A409YDG6_9AGAR</name>
<dbReference type="Pfam" id="PF21391">
    <property type="entry name" value="tyr_de_CO2_C"/>
    <property type="match status" value="1"/>
</dbReference>
<accession>A0A409YDG6</accession>
<keyword evidence="3" id="KW-1185">Reference proteome</keyword>
<comment type="caution">
    <text evidence="2">The sequence shown here is derived from an EMBL/GenBank/DDBJ whole genome shotgun (WGS) entry which is preliminary data.</text>
</comment>